<organism evidence="1 2">
    <name type="scientific">Dentiscutata erythropus</name>
    <dbReference type="NCBI Taxonomy" id="1348616"/>
    <lineage>
        <taxon>Eukaryota</taxon>
        <taxon>Fungi</taxon>
        <taxon>Fungi incertae sedis</taxon>
        <taxon>Mucoromycota</taxon>
        <taxon>Glomeromycotina</taxon>
        <taxon>Glomeromycetes</taxon>
        <taxon>Diversisporales</taxon>
        <taxon>Gigasporaceae</taxon>
        <taxon>Dentiscutata</taxon>
    </lineage>
</organism>
<evidence type="ECO:0000313" key="1">
    <source>
        <dbReference type="EMBL" id="CAG8810119.1"/>
    </source>
</evidence>
<dbReference type="AlphaFoldDB" id="A0A9N9PCZ7"/>
<protein>
    <submittedName>
        <fullName evidence="1">8805_t:CDS:1</fullName>
    </submittedName>
</protein>
<sequence length="39" mass="4264">MVVVEDVGSKEEKMIVGKGLEEIVVAKKWLYQGGVGVRC</sequence>
<proteinExistence type="predicted"/>
<dbReference type="EMBL" id="CAJVPY010045933">
    <property type="protein sequence ID" value="CAG8810119.1"/>
    <property type="molecule type" value="Genomic_DNA"/>
</dbReference>
<gene>
    <name evidence="1" type="ORF">DERYTH_LOCUS25232</name>
</gene>
<reference evidence="1" key="1">
    <citation type="submission" date="2021-06" db="EMBL/GenBank/DDBJ databases">
        <authorList>
            <person name="Kallberg Y."/>
            <person name="Tangrot J."/>
            <person name="Rosling A."/>
        </authorList>
    </citation>
    <scope>NUCLEOTIDE SEQUENCE</scope>
    <source>
        <strain evidence="1">MA453B</strain>
    </source>
</reference>
<name>A0A9N9PCZ7_9GLOM</name>
<accession>A0A9N9PCZ7</accession>
<keyword evidence="2" id="KW-1185">Reference proteome</keyword>
<comment type="caution">
    <text evidence="1">The sequence shown here is derived from an EMBL/GenBank/DDBJ whole genome shotgun (WGS) entry which is preliminary data.</text>
</comment>
<evidence type="ECO:0000313" key="2">
    <source>
        <dbReference type="Proteomes" id="UP000789405"/>
    </source>
</evidence>
<dbReference type="Proteomes" id="UP000789405">
    <property type="component" value="Unassembled WGS sequence"/>
</dbReference>